<evidence type="ECO:0000256" key="1">
    <source>
        <dbReference type="SAM" id="MobiDB-lite"/>
    </source>
</evidence>
<keyword evidence="5" id="KW-1185">Reference proteome</keyword>
<gene>
    <name evidence="4" type="ORF">V1264_010616</name>
</gene>
<evidence type="ECO:0000256" key="3">
    <source>
        <dbReference type="SAM" id="SignalP"/>
    </source>
</evidence>
<dbReference type="Proteomes" id="UP001374579">
    <property type="component" value="Unassembled WGS sequence"/>
</dbReference>
<evidence type="ECO:0000256" key="2">
    <source>
        <dbReference type="SAM" id="Phobius"/>
    </source>
</evidence>
<dbReference type="EMBL" id="JBAMIC010000024">
    <property type="protein sequence ID" value="KAK7090874.1"/>
    <property type="molecule type" value="Genomic_DNA"/>
</dbReference>
<evidence type="ECO:0008006" key="6">
    <source>
        <dbReference type="Google" id="ProtNLM"/>
    </source>
</evidence>
<comment type="caution">
    <text evidence="4">The sequence shown here is derived from an EMBL/GenBank/DDBJ whole genome shotgun (WGS) entry which is preliminary data.</text>
</comment>
<dbReference type="AlphaFoldDB" id="A0AAN9G0Y8"/>
<accession>A0AAN9G0Y8</accession>
<protein>
    <recommendedName>
        <fullName evidence="6">TNFR-Cys domain-containing protein</fullName>
    </recommendedName>
</protein>
<evidence type="ECO:0000313" key="4">
    <source>
        <dbReference type="EMBL" id="KAK7090874.1"/>
    </source>
</evidence>
<feature type="chain" id="PRO_5042815068" description="TNFR-Cys domain-containing protein" evidence="3">
    <location>
        <begin position="32"/>
        <end position="216"/>
    </location>
</feature>
<proteinExistence type="predicted"/>
<keyword evidence="2" id="KW-1133">Transmembrane helix</keyword>
<sequence>MPVALSLRSPFRRKALTSLLLLSMLLVVALCDEKAALNYQTCYREIKGCEECKKCTNSVSKDECACAKSTVNGTDVLCDDVCMRNEDNSYREKRNWRVLGITLFSISIIVVACTFAGTLVYWSKTDTTDPNSKMSPDPKELAVIEATPELATEEGGSAWIMRESAVGSAGTGGSGTTGYGTSGSTGMDITSSVPREEPEQDALHIAPLLVKSTCIH</sequence>
<keyword evidence="3" id="KW-0732">Signal</keyword>
<keyword evidence="2" id="KW-0812">Transmembrane</keyword>
<organism evidence="4 5">
    <name type="scientific">Littorina saxatilis</name>
    <dbReference type="NCBI Taxonomy" id="31220"/>
    <lineage>
        <taxon>Eukaryota</taxon>
        <taxon>Metazoa</taxon>
        <taxon>Spiralia</taxon>
        <taxon>Lophotrochozoa</taxon>
        <taxon>Mollusca</taxon>
        <taxon>Gastropoda</taxon>
        <taxon>Caenogastropoda</taxon>
        <taxon>Littorinimorpha</taxon>
        <taxon>Littorinoidea</taxon>
        <taxon>Littorinidae</taxon>
        <taxon>Littorina</taxon>
    </lineage>
</organism>
<name>A0AAN9G0Y8_9CAEN</name>
<evidence type="ECO:0000313" key="5">
    <source>
        <dbReference type="Proteomes" id="UP001374579"/>
    </source>
</evidence>
<feature type="signal peptide" evidence="3">
    <location>
        <begin position="1"/>
        <end position="31"/>
    </location>
</feature>
<feature type="transmembrane region" description="Helical" evidence="2">
    <location>
        <begin position="98"/>
        <end position="122"/>
    </location>
</feature>
<feature type="region of interest" description="Disordered" evidence="1">
    <location>
        <begin position="166"/>
        <end position="192"/>
    </location>
</feature>
<reference evidence="4 5" key="1">
    <citation type="submission" date="2024-02" db="EMBL/GenBank/DDBJ databases">
        <title>Chromosome-scale genome assembly of the rough periwinkle Littorina saxatilis.</title>
        <authorList>
            <person name="De Jode A."/>
            <person name="Faria R."/>
            <person name="Formenti G."/>
            <person name="Sims Y."/>
            <person name="Smith T.P."/>
            <person name="Tracey A."/>
            <person name="Wood J.M.D."/>
            <person name="Zagrodzka Z.B."/>
            <person name="Johannesson K."/>
            <person name="Butlin R.K."/>
            <person name="Leder E.H."/>
        </authorList>
    </citation>
    <scope>NUCLEOTIDE SEQUENCE [LARGE SCALE GENOMIC DNA]</scope>
    <source>
        <strain evidence="4">Snail1</strain>
        <tissue evidence="4">Muscle</tissue>
    </source>
</reference>
<feature type="compositionally biased region" description="Gly residues" evidence="1">
    <location>
        <begin position="169"/>
        <end position="183"/>
    </location>
</feature>
<keyword evidence="2" id="KW-0472">Membrane</keyword>